<evidence type="ECO:0000313" key="5">
    <source>
        <dbReference type="EMBL" id="KNC98968.1"/>
    </source>
</evidence>
<evidence type="ECO:0000313" key="6">
    <source>
        <dbReference type="Proteomes" id="UP000053201"/>
    </source>
</evidence>
<dbReference type="SUPFAM" id="SSF51735">
    <property type="entry name" value="NAD(P)-binding Rossmann-fold domains"/>
    <property type="match status" value="1"/>
</dbReference>
<evidence type="ECO:0000256" key="2">
    <source>
        <dbReference type="ARBA" id="ARBA00022857"/>
    </source>
</evidence>
<dbReference type="InterPro" id="IPR002347">
    <property type="entry name" value="SDR_fam"/>
</dbReference>
<dbReference type="InterPro" id="IPR045313">
    <property type="entry name" value="CBR1-like"/>
</dbReference>
<dbReference type="PANTHER" id="PTHR43963:SF6">
    <property type="entry name" value="CHAIN DEHYDROGENASE FAMILY PROTEIN, PUTATIVE (AFU_ORTHOLOGUE AFUA_3G15350)-RELATED"/>
    <property type="match status" value="1"/>
</dbReference>
<keyword evidence="6" id="KW-1185">Reference proteome</keyword>
<dbReference type="eggNOG" id="KOG1208">
    <property type="taxonomic scope" value="Eukaryota"/>
</dbReference>
<dbReference type="CDD" id="cd05324">
    <property type="entry name" value="carb_red_PTCR-like_SDR_c"/>
    <property type="match status" value="1"/>
</dbReference>
<keyword evidence="3" id="KW-0560">Oxidoreductase</keyword>
<evidence type="ECO:0008006" key="7">
    <source>
        <dbReference type="Google" id="ProtNLM"/>
    </source>
</evidence>
<evidence type="ECO:0000256" key="3">
    <source>
        <dbReference type="ARBA" id="ARBA00023002"/>
    </source>
</evidence>
<dbReference type="InterPro" id="IPR036291">
    <property type="entry name" value="NAD(P)-bd_dom_sf"/>
</dbReference>
<keyword evidence="2" id="KW-0521">NADP</keyword>
<evidence type="ECO:0000256" key="4">
    <source>
        <dbReference type="RuleBase" id="RU000363"/>
    </source>
</evidence>
<dbReference type="OrthoDB" id="9876299at2759"/>
<dbReference type="Gene3D" id="3.40.50.720">
    <property type="entry name" value="NAD(P)-binding Rossmann-like Domain"/>
    <property type="match status" value="1"/>
</dbReference>
<dbReference type="PANTHER" id="PTHR43963">
    <property type="entry name" value="CARBONYL REDUCTASE 1-RELATED"/>
    <property type="match status" value="1"/>
</dbReference>
<dbReference type="PRINTS" id="PR00081">
    <property type="entry name" value="GDHRDH"/>
</dbReference>
<dbReference type="PRINTS" id="PR00080">
    <property type="entry name" value="SDRFAMILY"/>
</dbReference>
<dbReference type="OMA" id="GAQTPVM"/>
<gene>
    <name evidence="5" type="ORF">SPPG_05924</name>
</gene>
<dbReference type="GO" id="GO:0016616">
    <property type="term" value="F:oxidoreductase activity, acting on the CH-OH group of donors, NAD or NADP as acceptor"/>
    <property type="evidence" value="ECO:0007669"/>
    <property type="project" value="InterPro"/>
</dbReference>
<name>A0A0L0HDX1_SPIPD</name>
<dbReference type="Proteomes" id="UP000053201">
    <property type="component" value="Unassembled WGS sequence"/>
</dbReference>
<dbReference type="GeneID" id="27689266"/>
<dbReference type="AlphaFoldDB" id="A0A0L0HDX1"/>
<organism evidence="5 6">
    <name type="scientific">Spizellomyces punctatus (strain DAOM BR117)</name>
    <dbReference type="NCBI Taxonomy" id="645134"/>
    <lineage>
        <taxon>Eukaryota</taxon>
        <taxon>Fungi</taxon>
        <taxon>Fungi incertae sedis</taxon>
        <taxon>Chytridiomycota</taxon>
        <taxon>Chytridiomycota incertae sedis</taxon>
        <taxon>Chytridiomycetes</taxon>
        <taxon>Spizellomycetales</taxon>
        <taxon>Spizellomycetaceae</taxon>
        <taxon>Spizellomyces</taxon>
    </lineage>
</organism>
<dbReference type="VEuPathDB" id="FungiDB:SPPG_05924"/>
<evidence type="ECO:0000256" key="1">
    <source>
        <dbReference type="ARBA" id="ARBA00006484"/>
    </source>
</evidence>
<dbReference type="EMBL" id="KQ257459">
    <property type="protein sequence ID" value="KNC98968.1"/>
    <property type="molecule type" value="Genomic_DNA"/>
</dbReference>
<dbReference type="Pfam" id="PF00106">
    <property type="entry name" value="adh_short"/>
    <property type="match status" value="2"/>
</dbReference>
<dbReference type="STRING" id="645134.A0A0L0HDX1"/>
<dbReference type="RefSeq" id="XP_016607008.1">
    <property type="nucleotide sequence ID" value="XM_016754132.1"/>
</dbReference>
<proteinExistence type="inferred from homology"/>
<sequence length="284" mass="30792">MTASKFVAVVTGGNKGIGKAIVSELARQYRGNTPLSIYLTARSDDLGRQAVAETQGQLHGSNIQVQFLQLDISSPESINTAAKKIHETAGHVDVLINNAAIAFKGDAFDDNVARQTVDTNYTGTKNVTLAFLPLVPKNGRIINVSSSAGKPRILSEDLQAKFARDDVRLEDLDDLMEQFIKDVSEGTYSKKGWPKQAYGVSKVGVTAFTRALARLPDVKDRNVLVAACCPGWVRTDMAGPNAPKSPEEGAQTPVWLALADVDDILHHGEVQNGGFYKDRQKAEW</sequence>
<dbReference type="InParanoid" id="A0A0L0HDX1"/>
<comment type="similarity">
    <text evidence="1 4">Belongs to the short-chain dehydrogenases/reductases (SDR) family.</text>
</comment>
<reference evidence="5 6" key="1">
    <citation type="submission" date="2009-08" db="EMBL/GenBank/DDBJ databases">
        <title>The Genome Sequence of Spizellomyces punctatus strain DAOM BR117.</title>
        <authorList>
            <consortium name="The Broad Institute Genome Sequencing Platform"/>
            <person name="Russ C."/>
            <person name="Cuomo C."/>
            <person name="Shea T."/>
            <person name="Young S.K."/>
            <person name="Zeng Q."/>
            <person name="Koehrsen M."/>
            <person name="Haas B."/>
            <person name="Borodovsky M."/>
            <person name="Guigo R."/>
            <person name="Alvarado L."/>
            <person name="Berlin A."/>
            <person name="Bochicchio J."/>
            <person name="Borenstein D."/>
            <person name="Chapman S."/>
            <person name="Chen Z."/>
            <person name="Engels R."/>
            <person name="Freedman E."/>
            <person name="Gellesch M."/>
            <person name="Goldberg J."/>
            <person name="Griggs A."/>
            <person name="Gujja S."/>
            <person name="Heiman D."/>
            <person name="Hepburn T."/>
            <person name="Howarth C."/>
            <person name="Jen D."/>
            <person name="Larson L."/>
            <person name="Lewis B."/>
            <person name="Mehta T."/>
            <person name="Park D."/>
            <person name="Pearson M."/>
            <person name="Roberts A."/>
            <person name="Saif S."/>
            <person name="Shenoy N."/>
            <person name="Sisk P."/>
            <person name="Stolte C."/>
            <person name="Sykes S."/>
            <person name="Thomson T."/>
            <person name="Walk T."/>
            <person name="White J."/>
            <person name="Yandava C."/>
            <person name="Burger G."/>
            <person name="Gray M.W."/>
            <person name="Holland P.W.H."/>
            <person name="King N."/>
            <person name="Lang F.B.F."/>
            <person name="Roger A.J."/>
            <person name="Ruiz-Trillo I."/>
            <person name="Lander E."/>
            <person name="Nusbaum C."/>
        </authorList>
    </citation>
    <scope>NUCLEOTIDE SEQUENCE [LARGE SCALE GENOMIC DNA]</scope>
    <source>
        <strain evidence="5 6">DAOM BR117</strain>
    </source>
</reference>
<protein>
    <recommendedName>
        <fullName evidence="7">Carbonyl reductase [NADPH] 1</fullName>
    </recommendedName>
</protein>
<accession>A0A0L0HDX1</accession>